<evidence type="ECO:0000256" key="1">
    <source>
        <dbReference type="SAM" id="Coils"/>
    </source>
</evidence>
<gene>
    <name evidence="3" type="ORF">EGYM00392_LOCUS8699</name>
</gene>
<dbReference type="EMBL" id="HBGA01022670">
    <property type="protein sequence ID" value="CAD8997633.1"/>
    <property type="molecule type" value="Transcribed_RNA"/>
</dbReference>
<accession>A0A7S1N5M4</accession>
<reference evidence="3" key="1">
    <citation type="submission" date="2021-01" db="EMBL/GenBank/DDBJ databases">
        <authorList>
            <person name="Corre E."/>
            <person name="Pelletier E."/>
            <person name="Niang G."/>
            <person name="Scheremetjew M."/>
            <person name="Finn R."/>
            <person name="Kale V."/>
            <person name="Holt S."/>
            <person name="Cochrane G."/>
            <person name="Meng A."/>
            <person name="Brown T."/>
            <person name="Cohen L."/>
        </authorList>
    </citation>
    <scope>NUCLEOTIDE SEQUENCE</scope>
    <source>
        <strain evidence="3">NIES-381</strain>
    </source>
</reference>
<feature type="coiled-coil region" evidence="1">
    <location>
        <begin position="76"/>
        <end position="103"/>
    </location>
</feature>
<proteinExistence type="predicted"/>
<protein>
    <submittedName>
        <fullName evidence="3">Uncharacterized protein</fullName>
    </submittedName>
</protein>
<feature type="region of interest" description="Disordered" evidence="2">
    <location>
        <begin position="247"/>
        <end position="268"/>
    </location>
</feature>
<dbReference type="AlphaFoldDB" id="A0A7S1N5M4"/>
<evidence type="ECO:0000256" key="2">
    <source>
        <dbReference type="SAM" id="MobiDB-lite"/>
    </source>
</evidence>
<keyword evidence="1" id="KW-0175">Coiled coil</keyword>
<name>A0A7S1N5M4_9EUGL</name>
<evidence type="ECO:0000313" key="3">
    <source>
        <dbReference type="EMBL" id="CAD8997633.1"/>
    </source>
</evidence>
<organism evidence="3">
    <name type="scientific">Eutreptiella gymnastica</name>
    <dbReference type="NCBI Taxonomy" id="73025"/>
    <lineage>
        <taxon>Eukaryota</taxon>
        <taxon>Discoba</taxon>
        <taxon>Euglenozoa</taxon>
        <taxon>Euglenida</taxon>
        <taxon>Spirocuta</taxon>
        <taxon>Euglenophyceae</taxon>
        <taxon>Eutreptiales</taxon>
        <taxon>Eutreptiaceae</taxon>
        <taxon>Eutreptiella</taxon>
    </lineage>
</organism>
<sequence length="268" mass="28940">MSFEFVSEGAGVKVGYGSLAEAEQAAQRIKAMDSMRNNARVVVENPPPTALHAETAINAPWKEAIEETNKKMEGLNAKITSDITELRGEQKEIREEMRALKSDTSACKRSMHLLEIRLGIRPPDPNDAMEVALAKQNGWEPNAAQNSTQQPDPFNDIMGAFDVLAPTIPLGQVAWAVVGGGDTASLKKLRVLEVKSTDNARAVYTTLPLTGTDTPGGDMFEVQAHMVYANEEKGLAALATEISSITKGRTHNTRASGRISPPAAPYQK</sequence>